<keyword evidence="3" id="KW-0966">Cell projection</keyword>
<reference evidence="5" key="1">
    <citation type="journal article" date="2013" name="Genome Biol. Evol.">
        <title>Punctuated emergences of genetic and phenotypic innovations in eumetazoan, bilaterian, euteleostome, and hominidae ancestors.</title>
        <authorList>
            <person name="Wenger Y."/>
            <person name="Galliot B."/>
        </authorList>
    </citation>
    <scope>NUCLEOTIDE SEQUENCE</scope>
    <source>
        <tissue evidence="5">Whole animals</tissue>
    </source>
</reference>
<keyword evidence="3" id="KW-0969">Cilium</keyword>
<dbReference type="OMA" id="FDHRGKM"/>
<proteinExistence type="evidence at transcript level"/>
<keyword evidence="4" id="KW-0175">Coiled coil</keyword>
<evidence type="ECO:0000256" key="1">
    <source>
        <dbReference type="ARBA" id="ARBA00007209"/>
    </source>
</evidence>
<sequence length="456" mass="53548">MTSKFKQKYDMSDWCTSNELLQGNAEHSRDTSHSTRQEARRLINDTDNFTVWTQHESNCKLADRIDDINEWKTFLEKNLVDINKEIDALQFYKENTELSLETAKNFHNKTIECLMVRENREGIDCVRDKVEEELHKDVEVIGSIKNHLQQKLNACFEQLILLQETRNELSNDLSDKHHALGIDSKCQQFNNGNCNQLTTQLISTSIPKEMVTFEKWRSFSEKNKNRAEAAIKASQNVRNQIYATLEKTKNDFEYKKKLTDYAFRKRINETEQVQDELKWQRQKVAHTRLECRSLRRNVELCQDNPYRQLSQEVGELRLTVETLLEKHQKAEVAMQKLLKDLARIEKDSEIKSKSLQLDNQCLKIRENAYKSLNTITQNNMSIGHGENKSNICERQVHFLDQSLSSMSSETAHNVKKTVNHDKTIMHSTYDCDYNRFAPKRTNDLQRMINIKESLYA</sequence>
<protein>
    <recommendedName>
        <fullName evidence="3">Tektin</fullName>
    </recommendedName>
</protein>
<accession>T2M3L5</accession>
<dbReference type="GO" id="GO:0060294">
    <property type="term" value="P:cilium movement involved in cell motility"/>
    <property type="evidence" value="ECO:0007669"/>
    <property type="project" value="UniProtKB-UniRule"/>
</dbReference>
<dbReference type="Pfam" id="PF03148">
    <property type="entry name" value="Tektin"/>
    <property type="match status" value="1"/>
</dbReference>
<keyword evidence="2" id="KW-0963">Cytoplasm</keyword>
<dbReference type="PRINTS" id="PR00511">
    <property type="entry name" value="TEKTIN"/>
</dbReference>
<dbReference type="PANTHER" id="PTHR19960">
    <property type="entry name" value="TEKTIN"/>
    <property type="match status" value="1"/>
</dbReference>
<dbReference type="InterPro" id="IPR048256">
    <property type="entry name" value="Tektin-like"/>
</dbReference>
<keyword evidence="3" id="KW-0282">Flagellum</keyword>
<dbReference type="GO" id="GO:0005930">
    <property type="term" value="C:axoneme"/>
    <property type="evidence" value="ECO:0007669"/>
    <property type="project" value="UniProtKB-SubCell"/>
</dbReference>
<comment type="similarity">
    <text evidence="1 3">Belongs to the tektin family.</text>
</comment>
<evidence type="ECO:0000313" key="5">
    <source>
        <dbReference type="EMBL" id="CDG66694.1"/>
    </source>
</evidence>
<gene>
    <name evidence="5" type="primary">TEKT2</name>
</gene>
<feature type="coiled-coil region" evidence="4">
    <location>
        <begin position="306"/>
        <end position="347"/>
    </location>
</feature>
<dbReference type="GO" id="GO:0015630">
    <property type="term" value="C:microtubule cytoskeleton"/>
    <property type="evidence" value="ECO:0007669"/>
    <property type="project" value="UniProtKB-UniRule"/>
</dbReference>
<evidence type="ECO:0000256" key="2">
    <source>
        <dbReference type="ARBA" id="ARBA00022490"/>
    </source>
</evidence>
<evidence type="ECO:0000256" key="4">
    <source>
        <dbReference type="SAM" id="Coils"/>
    </source>
</evidence>
<dbReference type="GO" id="GO:0060271">
    <property type="term" value="P:cilium assembly"/>
    <property type="evidence" value="ECO:0007669"/>
    <property type="project" value="UniProtKB-UniRule"/>
</dbReference>
<dbReference type="AlphaFoldDB" id="T2M3L5"/>
<dbReference type="InterPro" id="IPR000435">
    <property type="entry name" value="Tektins"/>
</dbReference>
<evidence type="ECO:0000256" key="3">
    <source>
        <dbReference type="RuleBase" id="RU367040"/>
    </source>
</evidence>
<dbReference type="GO" id="GO:0005634">
    <property type="term" value="C:nucleus"/>
    <property type="evidence" value="ECO:0007669"/>
    <property type="project" value="TreeGrafter"/>
</dbReference>
<dbReference type="OrthoDB" id="440745at2759"/>
<organism evidence="5">
    <name type="scientific">Hydra vulgaris</name>
    <name type="common">Hydra</name>
    <name type="synonym">Hydra attenuata</name>
    <dbReference type="NCBI Taxonomy" id="6087"/>
    <lineage>
        <taxon>Eukaryota</taxon>
        <taxon>Metazoa</taxon>
        <taxon>Cnidaria</taxon>
        <taxon>Hydrozoa</taxon>
        <taxon>Hydroidolina</taxon>
        <taxon>Anthoathecata</taxon>
        <taxon>Aplanulata</taxon>
        <taxon>Hydridae</taxon>
        <taxon>Hydra</taxon>
    </lineage>
</organism>
<dbReference type="PANTHER" id="PTHR19960:SF7">
    <property type="entry name" value="TEKTIN"/>
    <property type="match status" value="1"/>
</dbReference>
<comment type="subcellular location">
    <subcellularLocation>
        <location evidence="3">Cytoplasm</location>
        <location evidence="3">Cytoskeleton</location>
        <location evidence="3">Cilium axoneme</location>
    </subcellularLocation>
</comment>
<name>T2M3L5_HYDVU</name>
<dbReference type="EMBL" id="HAAD01000462">
    <property type="protein sequence ID" value="CDG66694.1"/>
    <property type="molecule type" value="mRNA"/>
</dbReference>